<feature type="compositionally biased region" description="Basic and acidic residues" evidence="1">
    <location>
        <begin position="74"/>
        <end position="87"/>
    </location>
</feature>
<name>A0A7I7W077_9MYCO</name>
<accession>A0A7I7W077</accession>
<organism evidence="2 3">
    <name type="scientific">Mycolicibacterium doricum</name>
    <dbReference type="NCBI Taxonomy" id="126673"/>
    <lineage>
        <taxon>Bacteria</taxon>
        <taxon>Bacillati</taxon>
        <taxon>Actinomycetota</taxon>
        <taxon>Actinomycetes</taxon>
        <taxon>Mycobacteriales</taxon>
        <taxon>Mycobacteriaceae</taxon>
        <taxon>Mycolicibacterium</taxon>
    </lineage>
</organism>
<proteinExistence type="predicted"/>
<sequence>MQHERTTADSEQQRPFHQAYRPHRTQRECGGRRRVAALLQTISQPRGGALNATDDTVDCRAADRAGSRCGHISSPRDHSDRTVDDIHGTPPIIHRPFTPE</sequence>
<dbReference type="Proteomes" id="UP000467201">
    <property type="component" value="Chromosome"/>
</dbReference>
<protein>
    <submittedName>
        <fullName evidence="2">Uncharacterized protein</fullName>
    </submittedName>
</protein>
<dbReference type="KEGG" id="mdr:MDOR_33870"/>
<evidence type="ECO:0000313" key="2">
    <source>
        <dbReference type="EMBL" id="BBZ09218.1"/>
    </source>
</evidence>
<gene>
    <name evidence="2" type="ORF">MDOR_33870</name>
</gene>
<evidence type="ECO:0000256" key="1">
    <source>
        <dbReference type="SAM" id="MobiDB-lite"/>
    </source>
</evidence>
<dbReference type="EMBL" id="AP022605">
    <property type="protein sequence ID" value="BBZ09218.1"/>
    <property type="molecule type" value="Genomic_DNA"/>
</dbReference>
<evidence type="ECO:0000313" key="3">
    <source>
        <dbReference type="Proteomes" id="UP000467201"/>
    </source>
</evidence>
<feature type="compositionally biased region" description="Basic and acidic residues" evidence="1">
    <location>
        <begin position="1"/>
        <end position="14"/>
    </location>
</feature>
<feature type="region of interest" description="Disordered" evidence="1">
    <location>
        <begin position="66"/>
        <end position="100"/>
    </location>
</feature>
<dbReference type="AlphaFoldDB" id="A0A7I7W077"/>
<feature type="region of interest" description="Disordered" evidence="1">
    <location>
        <begin position="1"/>
        <end position="30"/>
    </location>
</feature>
<reference evidence="2 3" key="1">
    <citation type="journal article" date="2019" name="Emerg. Microbes Infect.">
        <title>Comprehensive subspecies identification of 175 nontuberculous mycobacteria species based on 7547 genomic profiles.</title>
        <authorList>
            <person name="Matsumoto Y."/>
            <person name="Kinjo T."/>
            <person name="Motooka D."/>
            <person name="Nabeya D."/>
            <person name="Jung N."/>
            <person name="Uechi K."/>
            <person name="Horii T."/>
            <person name="Iida T."/>
            <person name="Fujita J."/>
            <person name="Nakamura S."/>
        </authorList>
    </citation>
    <scope>NUCLEOTIDE SEQUENCE [LARGE SCALE GENOMIC DNA]</scope>
    <source>
        <strain evidence="2 3">JCM 12405</strain>
    </source>
</reference>